<gene>
    <name evidence="1" type="ORF">AVEN_96720_1</name>
</gene>
<sequence>MLLGVEVFYELLIPGQFRVENSCLIFQNTVLVLCCSGCVACEKENGVHCVFSTNDLDYSIRKFWEIEAVETELNKNSEAVISEGYFQKNRSRDESGRYTIKMPLKEDPSCLGEYKEIALKRLNSLWKRLEREPVYLTSYKAVLKEYEDLSHMNEMTDQESQVAYYKPHRRVYGPEKAATKLRTNYFQCFHSYNKSKIL</sequence>
<dbReference type="PANTHER" id="PTHR47331:SF1">
    <property type="entry name" value="GAG-LIKE PROTEIN"/>
    <property type="match status" value="1"/>
</dbReference>
<dbReference type="EMBL" id="BGPR01000531">
    <property type="protein sequence ID" value="GBM25167.1"/>
    <property type="molecule type" value="Genomic_DNA"/>
</dbReference>
<dbReference type="OrthoDB" id="6433527at2759"/>
<accession>A0A4Y2E8S4</accession>
<proteinExistence type="predicted"/>
<name>A0A4Y2E8S4_ARAVE</name>
<evidence type="ECO:0000313" key="2">
    <source>
        <dbReference type="Proteomes" id="UP000499080"/>
    </source>
</evidence>
<organism evidence="1 2">
    <name type="scientific">Araneus ventricosus</name>
    <name type="common">Orbweaver spider</name>
    <name type="synonym">Epeira ventricosa</name>
    <dbReference type="NCBI Taxonomy" id="182803"/>
    <lineage>
        <taxon>Eukaryota</taxon>
        <taxon>Metazoa</taxon>
        <taxon>Ecdysozoa</taxon>
        <taxon>Arthropoda</taxon>
        <taxon>Chelicerata</taxon>
        <taxon>Arachnida</taxon>
        <taxon>Araneae</taxon>
        <taxon>Araneomorphae</taxon>
        <taxon>Entelegynae</taxon>
        <taxon>Araneoidea</taxon>
        <taxon>Araneidae</taxon>
        <taxon>Araneus</taxon>
    </lineage>
</organism>
<comment type="caution">
    <text evidence="1">The sequence shown here is derived from an EMBL/GenBank/DDBJ whole genome shotgun (WGS) entry which is preliminary data.</text>
</comment>
<evidence type="ECO:0000313" key="1">
    <source>
        <dbReference type="EMBL" id="GBM25167.1"/>
    </source>
</evidence>
<dbReference type="PANTHER" id="PTHR47331">
    <property type="entry name" value="PHD-TYPE DOMAIN-CONTAINING PROTEIN"/>
    <property type="match status" value="1"/>
</dbReference>
<reference evidence="1 2" key="1">
    <citation type="journal article" date="2019" name="Sci. Rep.">
        <title>Orb-weaving spider Araneus ventricosus genome elucidates the spidroin gene catalogue.</title>
        <authorList>
            <person name="Kono N."/>
            <person name="Nakamura H."/>
            <person name="Ohtoshi R."/>
            <person name="Moran D.A.P."/>
            <person name="Shinohara A."/>
            <person name="Yoshida Y."/>
            <person name="Fujiwara M."/>
            <person name="Mori M."/>
            <person name="Tomita M."/>
            <person name="Arakawa K."/>
        </authorList>
    </citation>
    <scope>NUCLEOTIDE SEQUENCE [LARGE SCALE GENOMIC DNA]</scope>
</reference>
<dbReference type="Proteomes" id="UP000499080">
    <property type="component" value="Unassembled WGS sequence"/>
</dbReference>
<keyword evidence="2" id="KW-1185">Reference proteome</keyword>
<dbReference type="AlphaFoldDB" id="A0A4Y2E8S4"/>
<protein>
    <submittedName>
        <fullName evidence="1">Uncharacterized protein</fullName>
    </submittedName>
</protein>